<dbReference type="PANTHER" id="PTHR35549">
    <property type="entry name" value="OS04G0584500 PROTEIN"/>
    <property type="match status" value="1"/>
</dbReference>
<dbReference type="Pfam" id="PF23568">
    <property type="entry name" value="ARM_LIN"/>
    <property type="match status" value="1"/>
</dbReference>
<dbReference type="EMBL" id="JAVXUP010000022">
    <property type="protein sequence ID" value="KAK3042266.1"/>
    <property type="molecule type" value="Genomic_DNA"/>
</dbReference>
<dbReference type="Gene3D" id="1.25.10.10">
    <property type="entry name" value="Leucine-rich Repeat Variant"/>
    <property type="match status" value="1"/>
</dbReference>
<protein>
    <recommendedName>
        <fullName evidence="6">E3 ubiquitin-protein ligase LIN-1</fullName>
    </recommendedName>
</protein>
<accession>A0AA88X9U5</accession>
<organism evidence="4 5">
    <name type="scientific">Escallonia herrerae</name>
    <dbReference type="NCBI Taxonomy" id="1293975"/>
    <lineage>
        <taxon>Eukaryota</taxon>
        <taxon>Viridiplantae</taxon>
        <taxon>Streptophyta</taxon>
        <taxon>Embryophyta</taxon>
        <taxon>Tracheophyta</taxon>
        <taxon>Spermatophyta</taxon>
        <taxon>Magnoliopsida</taxon>
        <taxon>eudicotyledons</taxon>
        <taxon>Gunneridae</taxon>
        <taxon>Pentapetalae</taxon>
        <taxon>asterids</taxon>
        <taxon>campanulids</taxon>
        <taxon>Escalloniales</taxon>
        <taxon>Escalloniaceae</taxon>
        <taxon>Escallonia</taxon>
    </lineage>
</organism>
<feature type="compositionally biased region" description="Basic and acidic residues" evidence="1">
    <location>
        <begin position="52"/>
        <end position="63"/>
    </location>
</feature>
<proteinExistence type="predicted"/>
<dbReference type="InterPro" id="IPR011989">
    <property type="entry name" value="ARM-like"/>
</dbReference>
<dbReference type="AlphaFoldDB" id="A0AA88X9U5"/>
<keyword evidence="5" id="KW-1185">Reference proteome</keyword>
<feature type="domain" description="Putative E3 ubiquitin-protein ligase LIN N-terminal" evidence="2">
    <location>
        <begin position="256"/>
        <end position="478"/>
    </location>
</feature>
<feature type="region of interest" description="Disordered" evidence="1">
    <location>
        <begin position="165"/>
        <end position="236"/>
    </location>
</feature>
<evidence type="ECO:0000259" key="2">
    <source>
        <dbReference type="Pfam" id="PF23568"/>
    </source>
</evidence>
<dbReference type="Pfam" id="PF23628">
    <property type="entry name" value="ARM_LIN_C"/>
    <property type="match status" value="1"/>
</dbReference>
<reference evidence="4" key="1">
    <citation type="submission" date="2022-12" db="EMBL/GenBank/DDBJ databases">
        <title>Draft genome assemblies for two species of Escallonia (Escalloniales).</title>
        <authorList>
            <person name="Chanderbali A."/>
            <person name="Dervinis C."/>
            <person name="Anghel I."/>
            <person name="Soltis D."/>
            <person name="Soltis P."/>
            <person name="Zapata F."/>
        </authorList>
    </citation>
    <scope>NUCLEOTIDE SEQUENCE</scope>
    <source>
        <strain evidence="4">UCBG64.0493</strain>
        <tissue evidence="4">Leaf</tissue>
    </source>
</reference>
<dbReference type="PANTHER" id="PTHR35549:SF1">
    <property type="entry name" value="OS04G0584500 PROTEIN"/>
    <property type="match status" value="1"/>
</dbReference>
<feature type="domain" description="Putative E3 ubiquitin-protein ligase LIN ARM-like" evidence="3">
    <location>
        <begin position="772"/>
        <end position="985"/>
    </location>
</feature>
<evidence type="ECO:0000313" key="5">
    <source>
        <dbReference type="Proteomes" id="UP001188597"/>
    </source>
</evidence>
<dbReference type="InterPro" id="IPR056512">
    <property type="entry name" value="LIN_N"/>
</dbReference>
<dbReference type="SUPFAM" id="SSF48371">
    <property type="entry name" value="ARM repeat"/>
    <property type="match status" value="1"/>
</dbReference>
<dbReference type="Proteomes" id="UP001188597">
    <property type="component" value="Unassembled WGS sequence"/>
</dbReference>
<name>A0AA88X9U5_9ASTE</name>
<feature type="compositionally biased region" description="Basic and acidic residues" evidence="1">
    <location>
        <begin position="80"/>
        <end position="105"/>
    </location>
</feature>
<evidence type="ECO:0000313" key="4">
    <source>
        <dbReference type="EMBL" id="KAK3042266.1"/>
    </source>
</evidence>
<gene>
    <name evidence="4" type="ORF">RJ639_001861</name>
</gene>
<dbReference type="InterPro" id="IPR055566">
    <property type="entry name" value="ARM_LIN"/>
</dbReference>
<comment type="caution">
    <text evidence="4">The sequence shown here is derived from an EMBL/GenBank/DDBJ whole genome shotgun (WGS) entry which is preliminary data.</text>
</comment>
<feature type="compositionally biased region" description="Low complexity" evidence="1">
    <location>
        <begin position="219"/>
        <end position="229"/>
    </location>
</feature>
<feature type="compositionally biased region" description="Basic and acidic residues" evidence="1">
    <location>
        <begin position="207"/>
        <end position="218"/>
    </location>
</feature>
<feature type="compositionally biased region" description="Basic and acidic residues" evidence="1">
    <location>
        <begin position="168"/>
        <end position="177"/>
    </location>
</feature>
<dbReference type="InterPro" id="IPR016024">
    <property type="entry name" value="ARM-type_fold"/>
</dbReference>
<evidence type="ECO:0000256" key="1">
    <source>
        <dbReference type="SAM" id="MobiDB-lite"/>
    </source>
</evidence>
<feature type="region of interest" description="Disordered" evidence="1">
    <location>
        <begin position="27"/>
        <end position="105"/>
    </location>
</feature>
<evidence type="ECO:0000259" key="3">
    <source>
        <dbReference type="Pfam" id="PF23628"/>
    </source>
</evidence>
<evidence type="ECO:0008006" key="6">
    <source>
        <dbReference type="Google" id="ProtNLM"/>
    </source>
</evidence>
<sequence length="1021" mass="114306">MATSLEDLLAKEGFRGRRVKTVGRASFGSQVESMPRYSYRDQHKAGSSSGIRKTERAQSDKHMYNLRGESPNNNRVKDRKPKDNYIRREKMDRGSKKENREKLDRRNSQELLDVYRSSVELSKGFPGTKTVAAAPINERGKIRVQDVKLYKDIYSNEVFSPIRSKDRHSKEIEERENNMSWKQTQVDKRYGNSSSENLIRRTSFGDNSRKSTKPRETSSSRSNSSSQSSKTFDAGRNQRLAEMEQSAAEPALDEAAVQAMVSILSGCIKRFLKDEDFRTSLHHSCFASLNFVGLEEGPNTESRVISNLEQAIGTVERAAVECASANELKKASLQLSVITGLNANDLKDGCTSGIPNYKLSACAHLYLSVIYKLQKKDRIAAKHILQMFGDSPFQARTALMPELWDSLFFPHLYDLKIWYDQEADSLADTPSKARKLKLLEKVYNEILDSGTYQFAVYYKDWLTEGVEAPSIPSIQIPSIPVQGVQQISLNSQASDLGSPLDLFYPQPMVSKKLYDAVFGRLHKPGVDELEDYRGANFDNSIQSSNGSSIEVKQTLTYFSKAIKHEDPHNERDALEDNLIAEEAWELHREGALGEGNLDYRFDNSHLCQEASESSHLRSLPNTNANELTLQRLAKSAFEMREGQESVGLFDSDDAPYPDFLIAGMSDKHVAFKDEASLFILEQLLTVFSREERLTNGKNLVSLGGLKFLLRRFECGNLEEKTCVAALLSCCIDADSGCRNHISRNIDKQCLLELLQCKHEKSKANAVLLLTELVEPKKNSIYREEAVDAVMLALDSSLADEKVRENCCRALLILGARFSFSGKIMTEDWILKQAGFLEGPESEAFDREDNIVPLNEDTLSDGNEEEGTEEWLTTLSASLVGDGKNSFLESVSKCLGSDNSDLVRVCLTTVAWLSSALALLSDAQFQMSAFSALISRLKESLEYGQRVEHKILASMSAQFQQNSRVLLMTIAEEIAVPLRSLAEHDKFALSPFTQHNVTPHTAFDSCGILSRSESSFASLGEH</sequence>